<dbReference type="KEGG" id="dgg:DGI_0029"/>
<dbReference type="Gene3D" id="3.40.50.1000">
    <property type="entry name" value="HAD superfamily/HAD-like"/>
    <property type="match status" value="1"/>
</dbReference>
<dbReference type="InterPro" id="IPR023198">
    <property type="entry name" value="PGP-like_dom2"/>
</dbReference>
<evidence type="ECO:0000313" key="5">
    <source>
        <dbReference type="EMBL" id="AGW11970.1"/>
    </source>
</evidence>
<dbReference type="Pfam" id="PF00702">
    <property type="entry name" value="Hydrolase"/>
    <property type="match status" value="1"/>
</dbReference>
<dbReference type="STRING" id="1121448.DGI_0029"/>
<dbReference type="EMBL" id="CP006585">
    <property type="protein sequence ID" value="AGW11970.1"/>
    <property type="molecule type" value="Genomic_DNA"/>
</dbReference>
<dbReference type="InterPro" id="IPR036412">
    <property type="entry name" value="HAD-like_sf"/>
</dbReference>
<dbReference type="HOGENOM" id="CLU_045011_19_3_7"/>
<dbReference type="GO" id="GO:0005829">
    <property type="term" value="C:cytosol"/>
    <property type="evidence" value="ECO:0007669"/>
    <property type="project" value="TreeGrafter"/>
</dbReference>
<comment type="pathway">
    <text evidence="2">Organic acid metabolism; glycolate biosynthesis; glycolate from 2-phosphoglycolate: step 1/1.</text>
</comment>
<dbReference type="SUPFAM" id="SSF56784">
    <property type="entry name" value="HAD-like"/>
    <property type="match status" value="1"/>
</dbReference>
<keyword evidence="6" id="KW-1185">Reference proteome</keyword>
<proteinExistence type="inferred from homology"/>
<dbReference type="PANTHER" id="PTHR43434:SF1">
    <property type="entry name" value="PHOSPHOGLYCOLATE PHOSPHATASE"/>
    <property type="match status" value="1"/>
</dbReference>
<reference evidence="6" key="2">
    <citation type="submission" date="2013-07" db="EMBL/GenBank/DDBJ databases">
        <authorList>
            <person name="Morais-Silva F.O."/>
            <person name="Rezende A.M."/>
            <person name="Pimentel C."/>
            <person name="Resende D.M."/>
            <person name="Santos C.I."/>
            <person name="Clemente C."/>
            <person name="de Oliveira L.M."/>
            <person name="da Silva S.M."/>
            <person name="Costa D.A."/>
            <person name="Varela-Raposo A."/>
            <person name="Horacio E.C.A."/>
            <person name="Matos M."/>
            <person name="Flores O."/>
            <person name="Ruiz J.C."/>
            <person name="Rodrigues-Pousada C."/>
        </authorList>
    </citation>
    <scope>NUCLEOTIDE SEQUENCE [LARGE SCALE GENOMIC DNA]</scope>
    <source>
        <strain evidence="6">ATCC 19364 / DSM 1382 / NCIMB 9332 / VKM B-1759</strain>
    </source>
</reference>
<dbReference type="InterPro" id="IPR050155">
    <property type="entry name" value="HAD-like_hydrolase_sf"/>
</dbReference>
<protein>
    <recommendedName>
        <fullName evidence="4">phosphoglycolate phosphatase</fullName>
        <ecNumber evidence="4">3.1.3.18</ecNumber>
    </recommendedName>
</protein>
<dbReference type="PANTHER" id="PTHR43434">
    <property type="entry name" value="PHOSPHOGLYCOLATE PHOSPHATASE"/>
    <property type="match status" value="1"/>
</dbReference>
<gene>
    <name evidence="5" type="ORF">DGI_0029</name>
</gene>
<evidence type="ECO:0000313" key="6">
    <source>
        <dbReference type="Proteomes" id="UP000016587"/>
    </source>
</evidence>
<keyword evidence="5" id="KW-0378">Hydrolase</keyword>
<dbReference type="EC" id="3.1.3.18" evidence="4"/>
<dbReference type="Gene3D" id="1.10.150.240">
    <property type="entry name" value="Putative phosphatase, domain 2"/>
    <property type="match status" value="1"/>
</dbReference>
<sequence length="214" mass="23145">MVFDFDGTLAELVLDFDEMKRRVAWIAAEFLLPAPVPGPTPVLEWIDAMRAEIDGRCGHDAGVHFFFQAHAAVTAMELEAALVGRLFEGARPLLVRLRQAGTRVGVITRNCDAAVRQVFPDLDACCDAFLPRNSVRHVKPHPQHLLQALELLRCPPGDALMVGDHPMDVTTALRAGTRAAGVASGRVSMQTLAEAGAHLVAPDAPALFAHLFQT</sequence>
<comment type="similarity">
    <text evidence="3">Belongs to the HAD-like hydrolase superfamily. CbbY/CbbZ/Gph/YieH family.</text>
</comment>
<evidence type="ECO:0000256" key="2">
    <source>
        <dbReference type="ARBA" id="ARBA00004818"/>
    </source>
</evidence>
<evidence type="ECO:0000256" key="1">
    <source>
        <dbReference type="ARBA" id="ARBA00000830"/>
    </source>
</evidence>
<dbReference type="eggNOG" id="COG0546">
    <property type="taxonomic scope" value="Bacteria"/>
</dbReference>
<organism evidence="5 6">
    <name type="scientific">Megalodesulfovibrio gigas (strain ATCC 19364 / DSM 1382 / NCIMB 9332 / VKM B-1759)</name>
    <name type="common">Desulfovibrio gigas</name>
    <dbReference type="NCBI Taxonomy" id="1121448"/>
    <lineage>
        <taxon>Bacteria</taxon>
        <taxon>Pseudomonadati</taxon>
        <taxon>Thermodesulfobacteriota</taxon>
        <taxon>Desulfovibrionia</taxon>
        <taxon>Desulfovibrionales</taxon>
        <taxon>Desulfovibrionaceae</taxon>
        <taxon>Megalodesulfovibrio</taxon>
    </lineage>
</organism>
<evidence type="ECO:0000256" key="3">
    <source>
        <dbReference type="ARBA" id="ARBA00006171"/>
    </source>
</evidence>
<dbReference type="PATRIC" id="fig|1121448.10.peg.30"/>
<dbReference type="GO" id="GO:0008967">
    <property type="term" value="F:phosphoglycolate phosphatase activity"/>
    <property type="evidence" value="ECO:0007669"/>
    <property type="project" value="UniProtKB-EC"/>
</dbReference>
<accession>T2G5V4</accession>
<comment type="catalytic activity">
    <reaction evidence="1">
        <text>2-phosphoglycolate + H2O = glycolate + phosphate</text>
        <dbReference type="Rhea" id="RHEA:14369"/>
        <dbReference type="ChEBI" id="CHEBI:15377"/>
        <dbReference type="ChEBI" id="CHEBI:29805"/>
        <dbReference type="ChEBI" id="CHEBI:43474"/>
        <dbReference type="ChEBI" id="CHEBI:58033"/>
        <dbReference type="EC" id="3.1.3.18"/>
    </reaction>
</comment>
<dbReference type="Proteomes" id="UP000016587">
    <property type="component" value="Chromosome"/>
</dbReference>
<dbReference type="GO" id="GO:0006281">
    <property type="term" value="P:DNA repair"/>
    <property type="evidence" value="ECO:0007669"/>
    <property type="project" value="TreeGrafter"/>
</dbReference>
<name>T2G5V4_MEGG1</name>
<dbReference type="AlphaFoldDB" id="T2G5V4"/>
<evidence type="ECO:0000256" key="4">
    <source>
        <dbReference type="ARBA" id="ARBA00013078"/>
    </source>
</evidence>
<dbReference type="InterPro" id="IPR023214">
    <property type="entry name" value="HAD_sf"/>
</dbReference>
<reference evidence="5 6" key="1">
    <citation type="journal article" date="2013" name="J. Bacteriol.">
        <title>Roles of HynAB and Ech, the only two hydrogenases found in the model sulfate reducer Desulfovibrio gigas.</title>
        <authorList>
            <person name="Morais-Silva F.O."/>
            <person name="Santos C.I."/>
            <person name="Rodrigues R."/>
            <person name="Pereira I.A."/>
            <person name="Rodrigues-Pousada C."/>
        </authorList>
    </citation>
    <scope>NUCLEOTIDE SEQUENCE [LARGE SCALE GENOMIC DNA]</scope>
    <source>
        <strain evidence="6">ATCC 19364 / DSM 1382 / NCIMB 9332 / VKM B-1759</strain>
    </source>
</reference>